<reference evidence="2 3" key="1">
    <citation type="submission" date="2023-07" db="EMBL/GenBank/DDBJ databases">
        <title>Sorghum-associated microbial communities from plants grown in Nebraska, USA.</title>
        <authorList>
            <person name="Schachtman D."/>
        </authorList>
    </citation>
    <scope>NUCLEOTIDE SEQUENCE [LARGE SCALE GENOMIC DNA]</scope>
    <source>
        <strain evidence="2 3">2980</strain>
    </source>
</reference>
<keyword evidence="1" id="KW-0472">Membrane</keyword>
<comment type="caution">
    <text evidence="2">The sequence shown here is derived from an EMBL/GenBank/DDBJ whole genome shotgun (WGS) entry which is preliminary data.</text>
</comment>
<keyword evidence="1" id="KW-1133">Transmembrane helix</keyword>
<evidence type="ECO:0000313" key="3">
    <source>
        <dbReference type="Proteomes" id="UP001259347"/>
    </source>
</evidence>
<gene>
    <name evidence="2" type="ORF">J2Y69_002620</name>
</gene>
<protein>
    <recommendedName>
        <fullName evidence="4">Alkaline shock response membrane anchor protein AmaP</fullName>
    </recommendedName>
</protein>
<keyword evidence="1" id="KW-0812">Transmembrane</keyword>
<dbReference type="Proteomes" id="UP001259347">
    <property type="component" value="Unassembled WGS sequence"/>
</dbReference>
<name>A0ABU1SGM4_9MICO</name>
<dbReference type="EMBL" id="JAVDUM010000011">
    <property type="protein sequence ID" value="MDR6868012.1"/>
    <property type="molecule type" value="Genomic_DNA"/>
</dbReference>
<dbReference type="RefSeq" id="WP_310021400.1">
    <property type="nucleotide sequence ID" value="NZ_JAVDUM010000011.1"/>
</dbReference>
<evidence type="ECO:0008006" key="4">
    <source>
        <dbReference type="Google" id="ProtNLM"/>
    </source>
</evidence>
<feature type="transmembrane region" description="Helical" evidence="1">
    <location>
        <begin position="75"/>
        <end position="94"/>
    </location>
</feature>
<accession>A0ABU1SGM4</accession>
<organism evidence="2 3">
    <name type="scientific">Microbacterium resistens</name>
    <dbReference type="NCBI Taxonomy" id="156977"/>
    <lineage>
        <taxon>Bacteria</taxon>
        <taxon>Bacillati</taxon>
        <taxon>Actinomycetota</taxon>
        <taxon>Actinomycetes</taxon>
        <taxon>Micrococcales</taxon>
        <taxon>Microbacteriaceae</taxon>
        <taxon>Microbacterium</taxon>
    </lineage>
</organism>
<sequence length="208" mass="21722">MNSTNRFVNRALLFITGLVLLVVAAVAVLRLLPIAGAQDVHDRVTDAMEQAGRQAVDWSGSWGIPLPDGRMLDGTAILAGGGGLIVAVLLVVFLSTRGGGRARTVLSFGGDEGTTRVDASVADAVLSGPLGERSDVLSSRAQAFRVHRAPAIRLAIVPRSGARLPEILTAADAAVEEWDGLAGARLPVLVHLADRGGLDRLRAATRVR</sequence>
<evidence type="ECO:0000313" key="2">
    <source>
        <dbReference type="EMBL" id="MDR6868012.1"/>
    </source>
</evidence>
<evidence type="ECO:0000256" key="1">
    <source>
        <dbReference type="SAM" id="Phobius"/>
    </source>
</evidence>
<keyword evidence="3" id="KW-1185">Reference proteome</keyword>
<proteinExistence type="predicted"/>